<dbReference type="EMBL" id="LFKP01000008">
    <property type="protein sequence ID" value="OHV95891.1"/>
    <property type="molecule type" value="Genomic_DNA"/>
</dbReference>
<dbReference type="RefSeq" id="WP_071077358.1">
    <property type="nucleotide sequence ID" value="NZ_LFKP01000008.1"/>
</dbReference>
<evidence type="ECO:0008006" key="4">
    <source>
        <dbReference type="Google" id="ProtNLM"/>
    </source>
</evidence>
<protein>
    <recommendedName>
        <fullName evidence="4">Secreted protein</fullName>
    </recommendedName>
</protein>
<dbReference type="Proteomes" id="UP000179840">
    <property type="component" value="Unassembled WGS sequence"/>
</dbReference>
<name>A0A1S1U834_9BURK</name>
<feature type="chain" id="PRO_5010369600" description="Secreted protein" evidence="1">
    <location>
        <begin position="21"/>
        <end position="202"/>
    </location>
</feature>
<dbReference type="AlphaFoldDB" id="A0A1S1U834"/>
<reference evidence="2 3" key="1">
    <citation type="submission" date="2015-06" db="EMBL/GenBank/DDBJ databases">
        <title>Draft genome sequencing of a biphenyl-degrading bacterium, Janthinobacterium lividum MEG1.</title>
        <authorList>
            <person name="Shimodaira J."/>
            <person name="Hatta T."/>
        </authorList>
    </citation>
    <scope>NUCLEOTIDE SEQUENCE [LARGE SCALE GENOMIC DNA]</scope>
    <source>
        <strain evidence="2 3">MEG1</strain>
    </source>
</reference>
<sequence length="202" mass="22176">MKHRHLLAIPALLAALVAQAQDRTADPLGPLAQCINRSEFQFRQQDRLPAHVTTRSVKLATGEGQVSVADGYRLMLFHKGSLPFVNLKIERSADGRFAADHDTILAQMQQMSANSKPPQLVPLETDTRQGVEVLALNNPYITRSSGVISLYTLLHAASGTVATAYLLNQPPDKREFTTDAQYQALRDQFLAALLNCMADPAQ</sequence>
<accession>A0A1S1U834</accession>
<feature type="signal peptide" evidence="1">
    <location>
        <begin position="1"/>
        <end position="20"/>
    </location>
</feature>
<organism evidence="2 3">
    <name type="scientific">Janthinobacterium lividum</name>
    <dbReference type="NCBI Taxonomy" id="29581"/>
    <lineage>
        <taxon>Bacteria</taxon>
        <taxon>Pseudomonadati</taxon>
        <taxon>Pseudomonadota</taxon>
        <taxon>Betaproteobacteria</taxon>
        <taxon>Burkholderiales</taxon>
        <taxon>Oxalobacteraceae</taxon>
        <taxon>Janthinobacterium</taxon>
    </lineage>
</organism>
<gene>
    <name evidence="2" type="ORF">AKG95_13440</name>
</gene>
<evidence type="ECO:0000313" key="3">
    <source>
        <dbReference type="Proteomes" id="UP000179840"/>
    </source>
</evidence>
<keyword evidence="1" id="KW-0732">Signal</keyword>
<comment type="caution">
    <text evidence="2">The sequence shown here is derived from an EMBL/GenBank/DDBJ whole genome shotgun (WGS) entry which is preliminary data.</text>
</comment>
<evidence type="ECO:0000313" key="2">
    <source>
        <dbReference type="EMBL" id="OHV95891.1"/>
    </source>
</evidence>
<proteinExistence type="predicted"/>
<evidence type="ECO:0000256" key="1">
    <source>
        <dbReference type="SAM" id="SignalP"/>
    </source>
</evidence>